<feature type="transmembrane region" description="Helical" evidence="2">
    <location>
        <begin position="247"/>
        <end position="265"/>
    </location>
</feature>
<feature type="compositionally biased region" description="Basic and acidic residues" evidence="1">
    <location>
        <begin position="126"/>
        <end position="145"/>
    </location>
</feature>
<keyword evidence="2" id="KW-1133">Transmembrane helix</keyword>
<feature type="transmembrane region" description="Helical" evidence="2">
    <location>
        <begin position="439"/>
        <end position="462"/>
    </location>
</feature>
<evidence type="ECO:0000256" key="2">
    <source>
        <dbReference type="SAM" id="Phobius"/>
    </source>
</evidence>
<dbReference type="EnsemblMetazoa" id="Aqu2.1.04391_001">
    <property type="protein sequence ID" value="Aqu2.1.04391_001"/>
    <property type="gene ID" value="Aqu2.1.04391"/>
</dbReference>
<accession>A0A1X7SQJ4</accession>
<feature type="compositionally biased region" description="Basic and acidic residues" evidence="1">
    <location>
        <begin position="92"/>
        <end position="105"/>
    </location>
</feature>
<evidence type="ECO:0000256" key="1">
    <source>
        <dbReference type="SAM" id="MobiDB-lite"/>
    </source>
</evidence>
<proteinExistence type="predicted"/>
<evidence type="ECO:0000313" key="3">
    <source>
        <dbReference type="EnsemblMetazoa" id="Aqu2.1.04391_001"/>
    </source>
</evidence>
<name>A0A1X7SQJ4_AMPQE</name>
<sequence length="470" mass="54187">MADYCDRSNELVPGEDIPYHQMGTDPISSGEEMAVLLDYLQENTDPKSSDENQQEMTRTQMSKVRKRYRKVSDMEQPLLDQPPEQPPEDNESTEKAKQDFLDEIHPGVSDINEIQEEQPSTNQKIETSEERLDHEKNETKNEKLEPNSNDGETTRMDITSEEKEETPSVSEINADRSSVQRGLVKKKDKSDPTYYLPDESYYNSFGYNCCSSCKCKCPTCFECAVMCCSFCDRCDPLRLPDSENIRIARWIGFIIITAAIFENLYNRFNIIKTRFNKCKQFIREIFAYAGLIAALFAVIFGIIKIALSTQGNHRQLEKTLNYISFGFSMFGLPFSIIDAIIRFRHHGCRVCTRIKNKKELVQDGDEDKAAFCDDKCPRCEGTCGKSCVIVMDVARIFVLEIIFYPNFLVDMFQFIRVLVDNNYDLKMVKVLTWLGAVKSLFSILVLVYLQKGYVFFGIIYSVRKVRKEQK</sequence>
<feature type="transmembrane region" description="Helical" evidence="2">
    <location>
        <begin position="401"/>
        <end position="419"/>
    </location>
</feature>
<feature type="compositionally biased region" description="Basic and acidic residues" evidence="1">
    <location>
        <begin position="152"/>
        <end position="161"/>
    </location>
</feature>
<dbReference type="AlphaFoldDB" id="A0A1X7SQJ4"/>
<protein>
    <submittedName>
        <fullName evidence="3">Uncharacterized protein</fullName>
    </submittedName>
</protein>
<keyword evidence="2" id="KW-0812">Transmembrane</keyword>
<feature type="region of interest" description="Disordered" evidence="1">
    <location>
        <begin position="41"/>
        <end position="173"/>
    </location>
</feature>
<organism evidence="3">
    <name type="scientific">Amphimedon queenslandica</name>
    <name type="common">Sponge</name>
    <dbReference type="NCBI Taxonomy" id="400682"/>
    <lineage>
        <taxon>Eukaryota</taxon>
        <taxon>Metazoa</taxon>
        <taxon>Porifera</taxon>
        <taxon>Demospongiae</taxon>
        <taxon>Heteroscleromorpha</taxon>
        <taxon>Haplosclerida</taxon>
        <taxon>Niphatidae</taxon>
        <taxon>Amphimedon</taxon>
    </lineage>
</organism>
<feature type="transmembrane region" description="Helical" evidence="2">
    <location>
        <begin position="319"/>
        <end position="341"/>
    </location>
</feature>
<reference evidence="3" key="1">
    <citation type="submission" date="2017-05" db="UniProtKB">
        <authorList>
            <consortium name="EnsemblMetazoa"/>
        </authorList>
    </citation>
    <scope>IDENTIFICATION</scope>
</reference>
<dbReference type="InParanoid" id="A0A1X7SQJ4"/>
<feature type="region of interest" description="Disordered" evidence="1">
    <location>
        <begin position="1"/>
        <end position="29"/>
    </location>
</feature>
<feature type="transmembrane region" description="Helical" evidence="2">
    <location>
        <begin position="285"/>
        <end position="307"/>
    </location>
</feature>
<keyword evidence="2" id="KW-0472">Membrane</keyword>